<dbReference type="PATRIC" id="fig|1632867.3.peg.1336"/>
<feature type="transmembrane region" description="Helical" evidence="1">
    <location>
        <begin position="208"/>
        <end position="224"/>
    </location>
</feature>
<feature type="transmembrane region" description="Helical" evidence="1">
    <location>
        <begin position="60"/>
        <end position="81"/>
    </location>
</feature>
<comment type="caution">
    <text evidence="2">The sequence shown here is derived from an EMBL/GenBank/DDBJ whole genome shotgun (WGS) entry which is preliminary data.</text>
</comment>
<feature type="transmembrane region" description="Helical" evidence="1">
    <location>
        <begin position="93"/>
        <end position="110"/>
    </location>
</feature>
<keyword evidence="1" id="KW-0472">Membrane</keyword>
<dbReference type="OrthoDB" id="6811319at2"/>
<dbReference type="AlphaFoldDB" id="A0A0F3IMR1"/>
<organism evidence="2 3">
    <name type="scientific">Methylocucumis oryzae</name>
    <dbReference type="NCBI Taxonomy" id="1632867"/>
    <lineage>
        <taxon>Bacteria</taxon>
        <taxon>Pseudomonadati</taxon>
        <taxon>Pseudomonadota</taxon>
        <taxon>Gammaproteobacteria</taxon>
        <taxon>Methylococcales</taxon>
        <taxon>Methylococcaceae</taxon>
        <taxon>Methylocucumis</taxon>
    </lineage>
</organism>
<feature type="transmembrane region" description="Helical" evidence="1">
    <location>
        <begin position="179"/>
        <end position="196"/>
    </location>
</feature>
<keyword evidence="1" id="KW-0812">Transmembrane</keyword>
<keyword evidence="3" id="KW-1185">Reference proteome</keyword>
<dbReference type="RefSeq" id="WP_045777919.1">
    <property type="nucleotide sequence ID" value="NZ_LAJX01000015.1"/>
</dbReference>
<evidence type="ECO:0000313" key="2">
    <source>
        <dbReference type="EMBL" id="KJV07818.1"/>
    </source>
</evidence>
<dbReference type="EMBL" id="LAJX01000015">
    <property type="protein sequence ID" value="KJV07818.1"/>
    <property type="molecule type" value="Genomic_DNA"/>
</dbReference>
<reference evidence="3" key="1">
    <citation type="submission" date="2015-03" db="EMBL/GenBank/DDBJ databases">
        <title>Draft genome sequence of a novel methanotroph (Sn10-6) isolated from flooded ricefield rhizosphere in India.</title>
        <authorList>
            <person name="Pandit P.S."/>
            <person name="Pore S.D."/>
            <person name="Arora P."/>
            <person name="Kapse N.G."/>
            <person name="Dhakephalkar P.K."/>
            <person name="Rahalkar M.C."/>
        </authorList>
    </citation>
    <scope>NUCLEOTIDE SEQUENCE [LARGE SCALE GENOMIC DNA]</scope>
    <source>
        <strain evidence="3">Sn10-6</strain>
    </source>
</reference>
<feature type="transmembrane region" description="Helical" evidence="1">
    <location>
        <begin position="313"/>
        <end position="334"/>
    </location>
</feature>
<evidence type="ECO:0000256" key="1">
    <source>
        <dbReference type="SAM" id="Phobius"/>
    </source>
</evidence>
<reference evidence="2 3" key="2">
    <citation type="journal article" date="2016" name="Microb. Ecol.">
        <title>Genome Characteristics of a Novel Type I Methanotroph (Sn10-6) Isolated from a Flooded Indian Rice Field.</title>
        <authorList>
            <person name="Rahalkar M.C."/>
            <person name="Pandit P.S."/>
            <person name="Dhakephalkar P.K."/>
            <person name="Pore S."/>
            <person name="Arora P."/>
            <person name="Kapse N."/>
        </authorList>
    </citation>
    <scope>NUCLEOTIDE SEQUENCE [LARGE SCALE GENOMIC DNA]</scope>
    <source>
        <strain evidence="2 3">Sn10-6</strain>
    </source>
</reference>
<gene>
    <name evidence="2" type="ORF">VZ94_01770</name>
</gene>
<evidence type="ECO:0000313" key="3">
    <source>
        <dbReference type="Proteomes" id="UP000033684"/>
    </source>
</evidence>
<keyword evidence="1" id="KW-1133">Transmembrane helix</keyword>
<feature type="transmembrane region" description="Helical" evidence="1">
    <location>
        <begin position="271"/>
        <end position="293"/>
    </location>
</feature>
<protein>
    <submittedName>
        <fullName evidence="2">Uncharacterized protein</fullName>
    </submittedName>
</protein>
<sequence>MSVSMLPYHEQCHAREYTLSLRTILGIYAIIPVCFILQLIDKFVLNGSIMAVLPTSPNHFVLFQVLFGTPHIIASTLILACNKEYFVHYRKQIALMTACVAVIFGIGSLFISYRVFYIAVASWTVLHVIKQQYGIARGVCKLPAWSYNILLALSVMAGIAIYLAIFLRNQLSPEQAQELSQVASVFCFLFILFAFYAQRFVTTHFAKWFYWANVLLIISSFYFYSEKYYFFAILVPRLVHDLTAYMVYITHDLNKHQLDTDAVLYKKAKQYKIPVAAVLPLLSFGLAFVLQAYGDDLVQYITQVLFATEVKKAVTVGVIGYLALLHYYTEAFTWKQDSPYRRFLRFSK</sequence>
<feature type="transmembrane region" description="Helical" evidence="1">
    <location>
        <begin position="145"/>
        <end position="167"/>
    </location>
</feature>
<dbReference type="Proteomes" id="UP000033684">
    <property type="component" value="Unassembled WGS sequence"/>
</dbReference>
<name>A0A0F3IMR1_9GAMM</name>
<proteinExistence type="predicted"/>
<feature type="transmembrane region" description="Helical" evidence="1">
    <location>
        <begin position="21"/>
        <end position="40"/>
    </location>
</feature>
<accession>A0A0F3IMR1</accession>